<keyword evidence="1" id="KW-1133">Transmembrane helix</keyword>
<dbReference type="RefSeq" id="WP_250872426.1">
    <property type="nucleotide sequence ID" value="NZ_JALXFV010000002.1"/>
</dbReference>
<reference evidence="2 3" key="1">
    <citation type="journal article" date="2019" name="Int. J. Syst. Evol. Microbiol.">
        <title>The Global Catalogue of Microorganisms (GCM) 10K type strain sequencing project: providing services to taxonomists for standard genome sequencing and annotation.</title>
        <authorList>
            <consortium name="The Broad Institute Genomics Platform"/>
            <consortium name="The Broad Institute Genome Sequencing Center for Infectious Disease"/>
            <person name="Wu L."/>
            <person name="Ma J."/>
        </authorList>
    </citation>
    <scope>NUCLEOTIDE SEQUENCE [LARGE SCALE GENOMIC DNA]</scope>
    <source>
        <strain evidence="2 3">CGMCC 1.12563</strain>
    </source>
</reference>
<dbReference type="EMBL" id="JBHUDC010000002">
    <property type="protein sequence ID" value="MFD1512448.1"/>
    <property type="molecule type" value="Genomic_DNA"/>
</dbReference>
<organism evidence="2 3">
    <name type="scientific">Halomarina rubra</name>
    <dbReference type="NCBI Taxonomy" id="2071873"/>
    <lineage>
        <taxon>Archaea</taxon>
        <taxon>Methanobacteriati</taxon>
        <taxon>Methanobacteriota</taxon>
        <taxon>Stenosarchaea group</taxon>
        <taxon>Halobacteria</taxon>
        <taxon>Halobacteriales</taxon>
        <taxon>Natronomonadaceae</taxon>
        <taxon>Halomarina</taxon>
    </lineage>
</organism>
<feature type="transmembrane region" description="Helical" evidence="1">
    <location>
        <begin position="12"/>
        <end position="35"/>
    </location>
</feature>
<keyword evidence="1" id="KW-0812">Transmembrane</keyword>
<protein>
    <submittedName>
        <fullName evidence="2">Uncharacterized protein</fullName>
    </submittedName>
</protein>
<evidence type="ECO:0000256" key="1">
    <source>
        <dbReference type="SAM" id="Phobius"/>
    </source>
</evidence>
<feature type="transmembrane region" description="Helical" evidence="1">
    <location>
        <begin position="58"/>
        <end position="83"/>
    </location>
</feature>
<gene>
    <name evidence="2" type="ORF">ACFSBT_04035</name>
</gene>
<evidence type="ECO:0000313" key="2">
    <source>
        <dbReference type="EMBL" id="MFD1512448.1"/>
    </source>
</evidence>
<keyword evidence="1" id="KW-0472">Membrane</keyword>
<comment type="caution">
    <text evidence="2">The sequence shown here is derived from an EMBL/GenBank/DDBJ whole genome shotgun (WGS) entry which is preliminary data.</text>
</comment>
<name>A0ABD6AT59_9EURY</name>
<dbReference type="AlphaFoldDB" id="A0ABD6AT59"/>
<evidence type="ECO:0000313" key="3">
    <source>
        <dbReference type="Proteomes" id="UP001597187"/>
    </source>
</evidence>
<proteinExistence type="predicted"/>
<sequence>MNPFVEFFRDPVGASAVLAYALVLVAALIATWYILGRNLLTLFVRWNKEGWQSPPATWAARAIAVPLILAVDALLFGALVWLLA</sequence>
<dbReference type="Proteomes" id="UP001597187">
    <property type="component" value="Unassembled WGS sequence"/>
</dbReference>
<accession>A0ABD6AT59</accession>
<keyword evidence="3" id="KW-1185">Reference proteome</keyword>